<feature type="region of interest" description="Disordered" evidence="1">
    <location>
        <begin position="15"/>
        <end position="49"/>
    </location>
</feature>
<evidence type="ECO:0000313" key="2">
    <source>
        <dbReference type="EnsemblPlants" id="ONIVA08G10830.3"/>
    </source>
</evidence>
<protein>
    <submittedName>
        <fullName evidence="2">Uncharacterized protein</fullName>
    </submittedName>
</protein>
<proteinExistence type="predicted"/>
<keyword evidence="3" id="KW-1185">Reference proteome</keyword>
<organism evidence="2">
    <name type="scientific">Oryza nivara</name>
    <name type="common">Indian wild rice</name>
    <name type="synonym">Oryza sativa f. spontanea</name>
    <dbReference type="NCBI Taxonomy" id="4536"/>
    <lineage>
        <taxon>Eukaryota</taxon>
        <taxon>Viridiplantae</taxon>
        <taxon>Streptophyta</taxon>
        <taxon>Embryophyta</taxon>
        <taxon>Tracheophyta</taxon>
        <taxon>Spermatophyta</taxon>
        <taxon>Magnoliopsida</taxon>
        <taxon>Liliopsida</taxon>
        <taxon>Poales</taxon>
        <taxon>Poaceae</taxon>
        <taxon>BOP clade</taxon>
        <taxon>Oryzoideae</taxon>
        <taxon>Oryzeae</taxon>
        <taxon>Oryzinae</taxon>
        <taxon>Oryza</taxon>
    </lineage>
</organism>
<name>A0A0E0IA35_ORYNI</name>
<reference evidence="2" key="1">
    <citation type="submission" date="2015-04" db="UniProtKB">
        <authorList>
            <consortium name="EnsemblPlants"/>
        </authorList>
    </citation>
    <scope>IDENTIFICATION</scope>
    <source>
        <strain evidence="2">SL10</strain>
    </source>
</reference>
<accession>A0A0E0IA35</accession>
<sequence length="151" mass="16314">MPGCLSSIPFYPNGTQAQAEPQVPPPHLLARHSPQPHHDEPRRERAGGGVREGERLCVCVTGVGGTCSHGRHAAAPVRRLLGCCRRPPAAFPALGATVGGSRCWVPCAAVESLRPPVCCRRPARRARPAAPRLRRWGCRRRRRGRSDGVTA</sequence>
<dbReference type="EnsemblPlants" id="ONIVA08G10830.3">
    <property type="protein sequence ID" value="ONIVA08G10830.3"/>
    <property type="gene ID" value="ONIVA08G10830"/>
</dbReference>
<dbReference type="Proteomes" id="UP000006591">
    <property type="component" value="Chromosome 8"/>
</dbReference>
<evidence type="ECO:0000256" key="1">
    <source>
        <dbReference type="SAM" id="MobiDB-lite"/>
    </source>
</evidence>
<reference evidence="2" key="2">
    <citation type="submission" date="2018-04" db="EMBL/GenBank/DDBJ databases">
        <title>OnivRS2 (Oryza nivara Reference Sequence Version 2).</title>
        <authorList>
            <person name="Zhang J."/>
            <person name="Kudrna D."/>
            <person name="Lee S."/>
            <person name="Talag J."/>
            <person name="Rajasekar S."/>
            <person name="Welchert J."/>
            <person name="Hsing Y.-I."/>
            <person name="Wing R.A."/>
        </authorList>
    </citation>
    <scope>NUCLEOTIDE SEQUENCE [LARGE SCALE GENOMIC DNA]</scope>
    <source>
        <strain evidence="2">SL10</strain>
    </source>
</reference>
<dbReference type="Gramene" id="ONIVA08G10830.3">
    <property type="protein sequence ID" value="ONIVA08G10830.3"/>
    <property type="gene ID" value="ONIVA08G10830"/>
</dbReference>
<evidence type="ECO:0000313" key="3">
    <source>
        <dbReference type="Proteomes" id="UP000006591"/>
    </source>
</evidence>
<dbReference type="AlphaFoldDB" id="A0A0E0IA35"/>
<dbReference type="HOGENOM" id="CLU_1734425_0_0_1"/>
<feature type="compositionally biased region" description="Basic and acidic residues" evidence="1">
    <location>
        <begin position="36"/>
        <end position="49"/>
    </location>
</feature>